<accession>A0A6A6YC09</accession>
<protein>
    <submittedName>
        <fullName evidence="2 4">HET-domain-containing protein</fullName>
    </submittedName>
</protein>
<dbReference type="GeneID" id="54459048"/>
<feature type="domain" description="Heterokaryon incompatibility" evidence="1">
    <location>
        <begin position="31"/>
        <end position="163"/>
    </location>
</feature>
<gene>
    <name evidence="2 4" type="ORF">BDZ99DRAFT_450184</name>
</gene>
<dbReference type="PANTHER" id="PTHR33112">
    <property type="entry name" value="DOMAIN PROTEIN, PUTATIVE-RELATED"/>
    <property type="match status" value="1"/>
</dbReference>
<dbReference type="Pfam" id="PF06985">
    <property type="entry name" value="HET"/>
    <property type="match status" value="1"/>
</dbReference>
<evidence type="ECO:0000313" key="3">
    <source>
        <dbReference type="Proteomes" id="UP000504636"/>
    </source>
</evidence>
<name>A0A6A6YC09_9PEZI</name>
<dbReference type="PANTHER" id="PTHR33112:SF9">
    <property type="entry name" value="HETEROKARYON INCOMPATIBILITY DOMAIN-CONTAINING PROTEIN"/>
    <property type="match status" value="1"/>
</dbReference>
<evidence type="ECO:0000313" key="4">
    <source>
        <dbReference type="RefSeq" id="XP_033572518.1"/>
    </source>
</evidence>
<organism evidence="2">
    <name type="scientific">Mytilinidion resinicola</name>
    <dbReference type="NCBI Taxonomy" id="574789"/>
    <lineage>
        <taxon>Eukaryota</taxon>
        <taxon>Fungi</taxon>
        <taxon>Dikarya</taxon>
        <taxon>Ascomycota</taxon>
        <taxon>Pezizomycotina</taxon>
        <taxon>Dothideomycetes</taxon>
        <taxon>Pleosporomycetidae</taxon>
        <taxon>Mytilinidiales</taxon>
        <taxon>Mytilinidiaceae</taxon>
        <taxon>Mytilinidion</taxon>
    </lineage>
</organism>
<reference evidence="4" key="2">
    <citation type="submission" date="2020-04" db="EMBL/GenBank/DDBJ databases">
        <authorList>
            <consortium name="NCBI Genome Project"/>
        </authorList>
    </citation>
    <scope>NUCLEOTIDE SEQUENCE</scope>
    <source>
        <strain evidence="4">CBS 304.34</strain>
    </source>
</reference>
<dbReference type="InterPro" id="IPR010730">
    <property type="entry name" value="HET"/>
</dbReference>
<dbReference type="Proteomes" id="UP000504636">
    <property type="component" value="Unplaced"/>
</dbReference>
<evidence type="ECO:0000313" key="2">
    <source>
        <dbReference type="EMBL" id="KAF2805554.1"/>
    </source>
</evidence>
<sequence>MPTRVLDLGHPDDRTTVRLVETEANSHNGRYVCLSHCWGKAKVECLTTQATLERNKQYIPWDVLPKTFQDSILFTRRLDVRYLWIDSICIIQDSEDDWQREASLMCQVYQGAYLTLAAGWARDDTDGLFKEAPKEYRSIQILSPPKAHLELHPLTSRAWCFQERLLSPRVLYFNAHELVWECMTNSRCQCTVSGPIAAEDPLPKIEYAHSETVPSQDLVESWHKLVRSYSFLDLTFESDIFPALSGVAKEMQQRRNGPLYYAGLWGDSLEKDLFWYVTSSPVRAPAVWRAPSWSWASTKSYVDFRQVDVVCFQIVATEVHCAGIDPTGALRAASITLSGPMVPAVFVARGFGGVALPSVRELEIGFIQDHDFYYDPTCNEESYRNGELPVYLLYMGYRTMMVLRKPDITSYYMVLQEVPEKMSTFRRLGFGTFRDSSVTAVVPFEYQTFTII</sequence>
<keyword evidence="3" id="KW-1185">Reference proteome</keyword>
<dbReference type="EMBL" id="MU003709">
    <property type="protein sequence ID" value="KAF2805554.1"/>
    <property type="molecule type" value="Genomic_DNA"/>
</dbReference>
<proteinExistence type="predicted"/>
<reference evidence="2 4" key="1">
    <citation type="journal article" date="2020" name="Stud. Mycol.">
        <title>101 Dothideomycetes genomes: a test case for predicting lifestyles and emergence of pathogens.</title>
        <authorList>
            <person name="Haridas S."/>
            <person name="Albert R."/>
            <person name="Binder M."/>
            <person name="Bloem J."/>
            <person name="Labutti K."/>
            <person name="Salamov A."/>
            <person name="Andreopoulos B."/>
            <person name="Baker S."/>
            <person name="Barry K."/>
            <person name="Bills G."/>
            <person name="Bluhm B."/>
            <person name="Cannon C."/>
            <person name="Castanera R."/>
            <person name="Culley D."/>
            <person name="Daum C."/>
            <person name="Ezra D."/>
            <person name="Gonzalez J."/>
            <person name="Henrissat B."/>
            <person name="Kuo A."/>
            <person name="Liang C."/>
            <person name="Lipzen A."/>
            <person name="Lutzoni F."/>
            <person name="Magnuson J."/>
            <person name="Mondo S."/>
            <person name="Nolan M."/>
            <person name="Ohm R."/>
            <person name="Pangilinan J."/>
            <person name="Park H.-J."/>
            <person name="Ramirez L."/>
            <person name="Alfaro M."/>
            <person name="Sun H."/>
            <person name="Tritt A."/>
            <person name="Yoshinaga Y."/>
            <person name="Zwiers L.-H."/>
            <person name="Turgeon B."/>
            <person name="Goodwin S."/>
            <person name="Spatafora J."/>
            <person name="Crous P."/>
            <person name="Grigoriev I."/>
        </authorList>
    </citation>
    <scope>NUCLEOTIDE SEQUENCE</scope>
    <source>
        <strain evidence="2 4">CBS 304.34</strain>
    </source>
</reference>
<dbReference type="AlphaFoldDB" id="A0A6A6YC09"/>
<evidence type="ECO:0000259" key="1">
    <source>
        <dbReference type="Pfam" id="PF06985"/>
    </source>
</evidence>
<reference evidence="4" key="3">
    <citation type="submission" date="2025-04" db="UniProtKB">
        <authorList>
            <consortium name="RefSeq"/>
        </authorList>
    </citation>
    <scope>IDENTIFICATION</scope>
    <source>
        <strain evidence="4">CBS 304.34</strain>
    </source>
</reference>
<dbReference type="OrthoDB" id="5362512at2759"/>
<dbReference type="RefSeq" id="XP_033572518.1">
    <property type="nucleotide sequence ID" value="XM_033718155.1"/>
</dbReference>